<dbReference type="RefSeq" id="WP_091721525.1">
    <property type="nucleotide sequence ID" value="NZ_FNHS01000021.1"/>
</dbReference>
<evidence type="ECO:0000256" key="3">
    <source>
        <dbReference type="SAM" id="SignalP"/>
    </source>
</evidence>
<dbReference type="EMBL" id="FNHS01000021">
    <property type="protein sequence ID" value="SDO38421.1"/>
    <property type="molecule type" value="Genomic_DNA"/>
</dbReference>
<keyword evidence="2 3" id="KW-0732">Signal</keyword>
<comment type="similarity">
    <text evidence="1">Belongs to the UPF0423 family.</text>
</comment>
<reference evidence="5" key="1">
    <citation type="submission" date="2016-10" db="EMBL/GenBank/DDBJ databases">
        <authorList>
            <person name="Varghese N."/>
            <person name="Submissions S."/>
        </authorList>
    </citation>
    <scope>NUCLEOTIDE SEQUENCE [LARGE SCALE GENOMIC DNA]</scope>
    <source>
        <strain evidence="5">BL47</strain>
    </source>
</reference>
<dbReference type="Gene3D" id="2.60.40.2480">
    <property type="entry name" value="Periplasmic metal-binding protein Tp34-type"/>
    <property type="match status" value="1"/>
</dbReference>
<gene>
    <name evidence="4" type="ORF">SAMN05216360_12138</name>
</gene>
<evidence type="ECO:0000256" key="2">
    <source>
        <dbReference type="ARBA" id="ARBA00022729"/>
    </source>
</evidence>
<feature type="chain" id="PRO_5011558158" description="Fe2+ transport protein" evidence="3">
    <location>
        <begin position="28"/>
        <end position="187"/>
    </location>
</feature>
<dbReference type="Proteomes" id="UP000198704">
    <property type="component" value="Unassembled WGS sequence"/>
</dbReference>
<evidence type="ECO:0000313" key="5">
    <source>
        <dbReference type="Proteomes" id="UP000198704"/>
    </source>
</evidence>
<sequence>MRASIAPSLLRGLAAAAALVIAGSAAAKEVPIGPHVTRNGLEVAAVYLQPIEMEPAGMMRAAAQSDIHLETDIRAAKDNRNGFAEGDWVPALDVHFEAVKLDGDKPTDQKVAGMLMPMVANDGPHYGDNVKLFGPGRYRLKVTVAPPGKDGHFGRHVDKETGVGPWFEPFDVVQDFTFAGVGKKGAY</sequence>
<dbReference type="InterPro" id="IPR038482">
    <property type="entry name" value="Tp34-type_sf"/>
</dbReference>
<dbReference type="InterPro" id="IPR018470">
    <property type="entry name" value="Metal-bd_Tp34-typ"/>
</dbReference>
<dbReference type="OrthoDB" id="1495621at2"/>
<accession>A0A1H0J4X1</accession>
<protein>
    <recommendedName>
        <fullName evidence="6">Fe2+ transport protein</fullName>
    </recommendedName>
</protein>
<proteinExistence type="inferred from homology"/>
<evidence type="ECO:0000313" key="4">
    <source>
        <dbReference type="EMBL" id="SDO38421.1"/>
    </source>
</evidence>
<evidence type="ECO:0008006" key="6">
    <source>
        <dbReference type="Google" id="ProtNLM"/>
    </source>
</evidence>
<dbReference type="AlphaFoldDB" id="A0A1H0J4X1"/>
<dbReference type="STRING" id="582672.SAMN05216360_12138"/>
<feature type="signal peptide" evidence="3">
    <location>
        <begin position="1"/>
        <end position="27"/>
    </location>
</feature>
<organism evidence="4 5">
    <name type="scientific">Methylobacterium phyllostachyos</name>
    <dbReference type="NCBI Taxonomy" id="582672"/>
    <lineage>
        <taxon>Bacteria</taxon>
        <taxon>Pseudomonadati</taxon>
        <taxon>Pseudomonadota</taxon>
        <taxon>Alphaproteobacteria</taxon>
        <taxon>Hyphomicrobiales</taxon>
        <taxon>Methylobacteriaceae</taxon>
        <taxon>Methylobacterium</taxon>
    </lineage>
</organism>
<evidence type="ECO:0000256" key="1">
    <source>
        <dbReference type="ARBA" id="ARBA00010013"/>
    </source>
</evidence>
<dbReference type="Pfam" id="PF10634">
    <property type="entry name" value="Iron_transport"/>
    <property type="match status" value="1"/>
</dbReference>
<dbReference type="PIRSF" id="PIRSF017018">
    <property type="entry name" value="Tp34"/>
    <property type="match status" value="1"/>
</dbReference>
<name>A0A1H0J4X1_9HYPH</name>
<keyword evidence="5" id="KW-1185">Reference proteome</keyword>